<sequence>MPPRVPLISSQDRPPPRQTRGRTRLAETSGQQAAAADNLKEIALPSTSSKATVSKGKSVPPKASKPINTEPPKQRTLTRSRLPTDASAIEHLTLGVRNISVKEQAATKRVTNNKLAQPALKSTVARPERPPLSDAEQGKHAMKAVNIHLAKLAEIHQTGWKADTKAHASDLSAKSRSATQPSTKAGDEGPDLATVLQIIDDCASALYTLRKLIVNGALPSRLCDVERAGLGLVNHALELGLFNSALRLLEAAHGYLQSLVCPRAQAILLAVRPKPTTATPIAFDHWSEFATVLRFDLTELDRTSETASETICLLATAVAQGFQAFLKASSGSPRPSLRQQSSQTSHATSPAHSAELRAKSCIAVINSPASLARWSKMLDEQGSLEGGGDCSGKILAAAQVCYTTIVKACAGWEELLDPELLFKFRKSAIISLLTCQVHFHQFAAVDLLLDQARRTLMIYARSRPDLLAEVALHAKEYLTEIVQTARPYLQSSRAPDSGWMGLCQAITSLARKAENLDLLEHVAPFLDIERDVQDRQSGLDPEAASAFAEKQIRVLLPKLIGACATLDQWNKTGEDRDTSGRLRSSILSLSVLSCQHSFVSDALRLKLDSSVDRLRRLCIRTIKRGNESERKPKDDSEVVRSACCAVLSAIVEAWDDDIKKGMPPADTRESSIYSMKLSGSIESLISLAERSFQLAVPDTHRDCLEKLERCKPLIKLLKTPEVSIIRCITSVYYNAGVALYHADKPVAAIPFVRQACEYPSEIFKLTQDTSICALWADFEDQNHELDGLRTQLIKRWELLALCYLTTDKALAHGAYVSGILAYGQPSLSRLGRLSGMNADGRMMLESEPGLCKLIQRATRLATWDLLLPDHECSLFKNLSKIQLPPSDVGAVLEVQLHFLYSNFRKADCRPAIRAILTDCLSVYEPVQHPLRRARTLCRLMEWHVSSLPESSSTALEDKLAQFLEEVLSVCGEDGGGEDVQLERYRDQYIAFGHIWISLTAQQTLDTIRFLNASKAALVKLQAISQALVSLDSKSTNASQKQATSLGPNFTAARTRAPLFKAAKLSNPLMTPAAKPRMRSAMAVGRHPSSKQVDATLMSEIEPQTKGVSTQQPLDDMERHLQHLRLFSHVLAVHGLIHSKLTVLQLLRRVYEFWSAEDPNDPVPVEGVGSIMTEMALTYMQLEDTERAGGLLDAQVTGDHSVTLPISISHISESALMLMRSRHLSQIDKSDRAVSTFALAHDAWLLAENEEDDLPSIKSQVSSTSRVIKRTEALYMSALASSTYSYIEENSGRLDSAIDSILCSLRLLHRASSNILRISNPPTNPIKSVNNGAADDVFGSGGQVKDCVPLPEVPREPKPRVLTVESHPVGELTWQIAGAIAEGLKRAIALYLTKGSPRMAEGYLSQLSQYADKIGSTRLKVSGMALQAEMMILKREHDAARTVLKDAVTLLGAEASPELAELWRLNSSLSYRLKLFEDARKHCSDTCRVLRTIEYEIMHDQSTSLSKSLQSMSLKPQSPRETAQSTCILSTTAARVLYIQARVSRDRRRTEDLTKDLLMLSQMPPKAREKVFESTLVALAELDDVLQNYRVDPLLGVLPEAMIAIPPRTRLSRKSSAVAKEDLPRVSQAIKLIEDTLCKRTIACANVWDLQETIQTLMTLKFIRSVLGRAPINAAGEVAALMDFASSITLRREMLDVVRFKLEAPRPLDETLWPSVSSAIPSIDPPEDNPSYSSIRQHWLQVQSHHTIDTNDPGTYRPIQNLPIDWRVVSLHLSQDKDSLFLVQHRSSTDPLVIKLPMNRQDRREGEEDSFTLTTALQELRSIVSCSNAATQRARHVSGHAEKVTWWTERKELDSRMRQLVENIENRWLGGCKGFLRSSNTVPDPAALRVALEKVFREHLICLQDRATLSGALDDHVIEAFTSLPVTCRDEDLEDLIQFAVDCYQINEAPVVGDEVDADQVVCQLREIQKEMLEPHSKELSSSQHLFLILDKTLQGFPWEVVPSLKGHSISRIPSLSFLRDRLLELDSPITSSADGPSVLHRLSPSMPTIDVSRTAYILNPSGDLVSTQTQFESWLESHQGWSGIKKRAPTSEEVKQALMTSNLMLYFGHGGAEQYIRSITIKQLPRCAVTMLWGCSSGMLQDQGDFDPAGTPYAYLLAGCPSLVANLWDVTDKDIDRLAMDLFKRTGLYPSDEPGHQPVSITQGLAESRSICQLRYLNGAAPVVYGIPVAFKTAARDHHSTD</sequence>
<proteinExistence type="predicted"/>
<evidence type="ECO:0000256" key="2">
    <source>
        <dbReference type="ARBA" id="ARBA00012489"/>
    </source>
</evidence>
<dbReference type="EC" id="3.4.22.49" evidence="2"/>
<evidence type="ECO:0000313" key="8">
    <source>
        <dbReference type="Proteomes" id="UP000886653"/>
    </source>
</evidence>
<dbReference type="GO" id="GO:0044732">
    <property type="term" value="C:mitotic spindle pole body"/>
    <property type="evidence" value="ECO:0007669"/>
    <property type="project" value="TreeGrafter"/>
</dbReference>
<keyword evidence="8" id="KW-1185">Reference proteome</keyword>
<protein>
    <recommendedName>
        <fullName evidence="2">separase</fullName>
        <ecNumber evidence="2">3.4.22.49</ecNumber>
    </recommendedName>
</protein>
<dbReference type="OrthoDB" id="10255632at2759"/>
<evidence type="ECO:0000256" key="5">
    <source>
        <dbReference type="SAM" id="MobiDB-lite"/>
    </source>
</evidence>
<dbReference type="PANTHER" id="PTHR12792">
    <property type="entry name" value="EXTRA SPINDLE POLES 1-RELATED"/>
    <property type="match status" value="1"/>
</dbReference>
<dbReference type="PROSITE" id="PS51700">
    <property type="entry name" value="SEPARIN"/>
    <property type="match status" value="1"/>
</dbReference>
<feature type="region of interest" description="Disordered" evidence="5">
    <location>
        <begin position="1"/>
        <end position="80"/>
    </location>
</feature>
<dbReference type="InterPro" id="IPR005314">
    <property type="entry name" value="Peptidase_C50"/>
</dbReference>
<evidence type="ECO:0000256" key="4">
    <source>
        <dbReference type="ARBA" id="ARBA00022829"/>
    </source>
</evidence>
<dbReference type="InterPro" id="IPR030397">
    <property type="entry name" value="SEPARIN_core_dom"/>
</dbReference>
<dbReference type="Pfam" id="PF03568">
    <property type="entry name" value="Separin_C"/>
    <property type="match status" value="1"/>
</dbReference>
<evidence type="ECO:0000256" key="3">
    <source>
        <dbReference type="ARBA" id="ARBA00022801"/>
    </source>
</evidence>
<keyword evidence="3" id="KW-0378">Hydrolase</keyword>
<dbReference type="GO" id="GO:0072686">
    <property type="term" value="C:mitotic spindle"/>
    <property type="evidence" value="ECO:0007669"/>
    <property type="project" value="TreeGrafter"/>
</dbReference>
<dbReference type="EMBL" id="MU167422">
    <property type="protein sequence ID" value="KAG0140745.1"/>
    <property type="molecule type" value="Genomic_DNA"/>
</dbReference>
<dbReference type="Proteomes" id="UP000886653">
    <property type="component" value="Unassembled WGS sequence"/>
</dbReference>
<dbReference type="GO" id="GO:0005634">
    <property type="term" value="C:nucleus"/>
    <property type="evidence" value="ECO:0007669"/>
    <property type="project" value="InterPro"/>
</dbReference>
<comment type="caution">
    <text evidence="7">The sequence shown here is derived from an EMBL/GenBank/DDBJ whole genome shotgun (WGS) entry which is preliminary data.</text>
</comment>
<feature type="region of interest" description="Disordered" evidence="5">
    <location>
        <begin position="166"/>
        <end position="188"/>
    </location>
</feature>
<dbReference type="GO" id="GO:0051307">
    <property type="term" value="P:meiotic chromosome separation"/>
    <property type="evidence" value="ECO:0007669"/>
    <property type="project" value="TreeGrafter"/>
</dbReference>
<evidence type="ECO:0000259" key="6">
    <source>
        <dbReference type="PROSITE" id="PS51700"/>
    </source>
</evidence>
<accession>A0A9P6N6R8</accession>
<dbReference type="PANTHER" id="PTHR12792:SF0">
    <property type="entry name" value="SEPARIN"/>
    <property type="match status" value="1"/>
</dbReference>
<dbReference type="GO" id="GO:0004197">
    <property type="term" value="F:cysteine-type endopeptidase activity"/>
    <property type="evidence" value="ECO:0007669"/>
    <property type="project" value="InterPro"/>
</dbReference>
<gene>
    <name evidence="7" type="ORF">CROQUDRAFT_99682</name>
</gene>
<evidence type="ECO:0000256" key="1">
    <source>
        <dbReference type="ARBA" id="ARBA00000451"/>
    </source>
</evidence>
<dbReference type="GO" id="GO:0006508">
    <property type="term" value="P:proteolysis"/>
    <property type="evidence" value="ECO:0007669"/>
    <property type="project" value="InterPro"/>
</dbReference>
<evidence type="ECO:0000313" key="7">
    <source>
        <dbReference type="EMBL" id="KAG0140745.1"/>
    </source>
</evidence>
<dbReference type="GO" id="GO:0005737">
    <property type="term" value="C:cytoplasm"/>
    <property type="evidence" value="ECO:0007669"/>
    <property type="project" value="TreeGrafter"/>
</dbReference>
<feature type="compositionally biased region" description="Low complexity" evidence="5">
    <location>
        <begin position="330"/>
        <end position="345"/>
    </location>
</feature>
<comment type="catalytic activity">
    <reaction evidence="1">
        <text>All bonds known to be hydrolyzed by this endopeptidase have arginine in P1 and an acidic residue in P4. P6 is often occupied by an acidic residue or by a hydroxy-amino-acid residue, the phosphorylation of which enhances cleavage.</text>
        <dbReference type="EC" id="3.4.22.49"/>
    </reaction>
</comment>
<feature type="domain" description="Peptidase C50" evidence="6">
    <location>
        <begin position="2051"/>
        <end position="2146"/>
    </location>
</feature>
<reference evidence="7" key="1">
    <citation type="submission" date="2013-11" db="EMBL/GenBank/DDBJ databases">
        <title>Genome sequence of the fusiform rust pathogen reveals effectors for host alternation and coevolution with pine.</title>
        <authorList>
            <consortium name="DOE Joint Genome Institute"/>
            <person name="Smith K."/>
            <person name="Pendleton A."/>
            <person name="Kubisiak T."/>
            <person name="Anderson C."/>
            <person name="Salamov A."/>
            <person name="Aerts A."/>
            <person name="Riley R."/>
            <person name="Clum A."/>
            <person name="Lindquist E."/>
            <person name="Ence D."/>
            <person name="Campbell M."/>
            <person name="Kronenberg Z."/>
            <person name="Feau N."/>
            <person name="Dhillon B."/>
            <person name="Hamelin R."/>
            <person name="Burleigh J."/>
            <person name="Smith J."/>
            <person name="Yandell M."/>
            <person name="Nelson C."/>
            <person name="Grigoriev I."/>
            <person name="Davis J."/>
        </authorList>
    </citation>
    <scope>NUCLEOTIDE SEQUENCE</scope>
    <source>
        <strain evidence="7">G11</strain>
    </source>
</reference>
<feature type="region of interest" description="Disordered" evidence="5">
    <location>
        <begin position="330"/>
        <end position="350"/>
    </location>
</feature>
<name>A0A9P6N6R8_9BASI</name>
<keyword evidence="4" id="KW-0159">Chromosome partition</keyword>
<organism evidence="7 8">
    <name type="scientific">Cronartium quercuum f. sp. fusiforme G11</name>
    <dbReference type="NCBI Taxonomy" id="708437"/>
    <lineage>
        <taxon>Eukaryota</taxon>
        <taxon>Fungi</taxon>
        <taxon>Dikarya</taxon>
        <taxon>Basidiomycota</taxon>
        <taxon>Pucciniomycotina</taxon>
        <taxon>Pucciniomycetes</taxon>
        <taxon>Pucciniales</taxon>
        <taxon>Coleosporiaceae</taxon>
        <taxon>Cronartium</taxon>
    </lineage>
</organism>
<feature type="compositionally biased region" description="Polar residues" evidence="5">
    <location>
        <begin position="172"/>
        <end position="183"/>
    </location>
</feature>